<evidence type="ECO:0000256" key="1">
    <source>
        <dbReference type="SAM" id="MobiDB-lite"/>
    </source>
</evidence>
<feature type="compositionally biased region" description="Acidic residues" evidence="1">
    <location>
        <begin position="12"/>
        <end position="22"/>
    </location>
</feature>
<proteinExistence type="predicted"/>
<reference evidence="2 3" key="1">
    <citation type="submission" date="2020-08" db="EMBL/GenBank/DDBJ databases">
        <title>Plant Genome Project.</title>
        <authorList>
            <person name="Zhang R.-G."/>
        </authorList>
    </citation>
    <scope>NUCLEOTIDE SEQUENCE [LARGE SCALE GENOMIC DNA]</scope>
    <source>
        <strain evidence="2">WSP0</strain>
        <tissue evidence="2">Leaf</tissue>
    </source>
</reference>
<accession>A0AAV6JZC9</accession>
<evidence type="ECO:0000313" key="3">
    <source>
        <dbReference type="Proteomes" id="UP000823749"/>
    </source>
</evidence>
<name>A0AAV6JZC9_9ERIC</name>
<organism evidence="2 3">
    <name type="scientific">Rhododendron griersonianum</name>
    <dbReference type="NCBI Taxonomy" id="479676"/>
    <lineage>
        <taxon>Eukaryota</taxon>
        <taxon>Viridiplantae</taxon>
        <taxon>Streptophyta</taxon>
        <taxon>Embryophyta</taxon>
        <taxon>Tracheophyta</taxon>
        <taxon>Spermatophyta</taxon>
        <taxon>Magnoliopsida</taxon>
        <taxon>eudicotyledons</taxon>
        <taxon>Gunneridae</taxon>
        <taxon>Pentapetalae</taxon>
        <taxon>asterids</taxon>
        <taxon>Ericales</taxon>
        <taxon>Ericaceae</taxon>
        <taxon>Ericoideae</taxon>
        <taxon>Rhodoreae</taxon>
        <taxon>Rhododendron</taxon>
    </lineage>
</organism>
<keyword evidence="3" id="KW-1185">Reference proteome</keyword>
<gene>
    <name evidence="2" type="ORF">RHGRI_017875</name>
</gene>
<protein>
    <submittedName>
        <fullName evidence="2">Uncharacterized protein</fullName>
    </submittedName>
</protein>
<dbReference type="EMBL" id="JACTNZ010000006">
    <property type="protein sequence ID" value="KAG5545521.1"/>
    <property type="molecule type" value="Genomic_DNA"/>
</dbReference>
<dbReference type="Proteomes" id="UP000823749">
    <property type="component" value="Chromosome 6"/>
</dbReference>
<sequence>MPPPPPPLVPMEVDDPESEVDVGDPPPPHLALVWLDRNTTLIKSITPVWRDFTQKMSTASYQPTWTSRATSLIQRCPSIENPTIIPTLAILDDKGHSGE</sequence>
<comment type="caution">
    <text evidence="2">The sequence shown here is derived from an EMBL/GenBank/DDBJ whole genome shotgun (WGS) entry which is preliminary data.</text>
</comment>
<evidence type="ECO:0000313" key="2">
    <source>
        <dbReference type="EMBL" id="KAG5545521.1"/>
    </source>
</evidence>
<dbReference type="AlphaFoldDB" id="A0AAV6JZC9"/>
<feature type="region of interest" description="Disordered" evidence="1">
    <location>
        <begin position="1"/>
        <end position="25"/>
    </location>
</feature>